<reference evidence="1" key="1">
    <citation type="submission" date="2024-02" db="EMBL/GenBank/DDBJ databases">
        <title>Metagenome Assembled Genome of Zalaria obscura JY119.</title>
        <authorList>
            <person name="Vighnesh L."/>
            <person name="Jagadeeshwari U."/>
            <person name="Venkata Ramana C."/>
            <person name="Sasikala C."/>
        </authorList>
    </citation>
    <scope>NUCLEOTIDE SEQUENCE</scope>
    <source>
        <strain evidence="1">JY119</strain>
    </source>
</reference>
<dbReference type="Proteomes" id="UP001320706">
    <property type="component" value="Unassembled WGS sequence"/>
</dbReference>
<proteinExistence type="predicted"/>
<evidence type="ECO:0000313" key="1">
    <source>
        <dbReference type="EMBL" id="KAK8206615.1"/>
    </source>
</evidence>
<dbReference type="EMBL" id="JAMKPW020000022">
    <property type="protein sequence ID" value="KAK8206615.1"/>
    <property type="molecule type" value="Genomic_DNA"/>
</dbReference>
<sequence>MSIPKRTAGVTKKTATRHKQAHVKPQGKPRMSKAGLTPDSDAFSALTLTKAGVPRKKPGRKPKIANEPLQPVRPVRPVQPVQPAKSKQKHVTFILEDDAPYPSAPPSSPVPPQHDLSPPSSPSLSPRKPPGTIRPIHRGPYPRPDLTSAYAVTTIRIAFVDGSAPEHEIELDVLSNVPLQMALEEYRELSGREWEVLRFECEGRRVWGALSPGQLGWQREKGVVEVVVVPGVEGEGDGGEGGGDVVGGDIAVWDEDMGNGQDGREWECQPWEEEYEAALLDRESEGGVAQAVEGAQYTPASASAAPTPSPTWLADPGFVAAMRQLGLEDSEVRLSTDRNSGRGGKSANKPAQPLRDETEIADLIERETDGKELALWHTKREGVTTFVLVATEGTEKLGMQARVPAREEEGGMPLLGDVRQGSVQQMGQDKDVASSSDGDGDDEDSEDELVMSKERVFVA</sequence>
<keyword evidence="2" id="KW-1185">Reference proteome</keyword>
<name>A0ACC3SBK4_9PEZI</name>
<comment type="caution">
    <text evidence="1">The sequence shown here is derived from an EMBL/GenBank/DDBJ whole genome shotgun (WGS) entry which is preliminary data.</text>
</comment>
<evidence type="ECO:0000313" key="2">
    <source>
        <dbReference type="Proteomes" id="UP001320706"/>
    </source>
</evidence>
<accession>A0ACC3SBK4</accession>
<organism evidence="1 2">
    <name type="scientific">Zalaria obscura</name>
    <dbReference type="NCBI Taxonomy" id="2024903"/>
    <lineage>
        <taxon>Eukaryota</taxon>
        <taxon>Fungi</taxon>
        <taxon>Dikarya</taxon>
        <taxon>Ascomycota</taxon>
        <taxon>Pezizomycotina</taxon>
        <taxon>Dothideomycetes</taxon>
        <taxon>Dothideomycetidae</taxon>
        <taxon>Dothideales</taxon>
        <taxon>Zalariaceae</taxon>
        <taxon>Zalaria</taxon>
    </lineage>
</organism>
<protein>
    <submittedName>
        <fullName evidence="1">Uncharacterized protein</fullName>
    </submittedName>
</protein>
<gene>
    <name evidence="1" type="ORF">M8818_004449</name>
</gene>